<evidence type="ECO:0000256" key="8">
    <source>
        <dbReference type="ARBA" id="ARBA00022946"/>
    </source>
</evidence>
<dbReference type="CDD" id="cd03496">
    <property type="entry name" value="SQR_TypeC_CybS"/>
    <property type="match status" value="1"/>
</dbReference>
<evidence type="ECO:0000256" key="7">
    <source>
        <dbReference type="ARBA" id="ARBA00022792"/>
    </source>
</evidence>
<evidence type="ECO:0000256" key="4">
    <source>
        <dbReference type="ARBA" id="ARBA00011758"/>
    </source>
</evidence>
<evidence type="ECO:0000313" key="17">
    <source>
        <dbReference type="Proteomes" id="UP000319801"/>
    </source>
</evidence>
<dbReference type="GO" id="GO:0020037">
    <property type="term" value="F:heme binding"/>
    <property type="evidence" value="ECO:0007669"/>
    <property type="project" value="TreeGrafter"/>
</dbReference>
<dbReference type="GO" id="GO:0005743">
    <property type="term" value="C:mitochondrial inner membrane"/>
    <property type="evidence" value="ECO:0007669"/>
    <property type="project" value="UniProtKB-SubCell"/>
</dbReference>
<keyword evidence="15" id="KW-0249">Electron transport</keyword>
<dbReference type="GO" id="GO:0006121">
    <property type="term" value="P:mitochondrial electron transport, succinate to ubiquinone"/>
    <property type="evidence" value="ECO:0007669"/>
    <property type="project" value="TreeGrafter"/>
</dbReference>
<keyword evidence="15" id="KW-0349">Heme</keyword>
<keyword evidence="10 15" id="KW-0496">Mitochondrion</keyword>
<keyword evidence="9" id="KW-1133">Transmembrane helix</keyword>
<evidence type="ECO:0000256" key="10">
    <source>
        <dbReference type="ARBA" id="ARBA00023128"/>
    </source>
</evidence>
<keyword evidence="14 15" id="KW-0479">Metal-binding</keyword>
<dbReference type="Gene3D" id="1.20.1300.10">
    <property type="entry name" value="Fumarate reductase/succinate dehydrogenase, transmembrane subunit"/>
    <property type="match status" value="1"/>
</dbReference>
<evidence type="ECO:0000256" key="12">
    <source>
        <dbReference type="ARBA" id="ARBA00045847"/>
    </source>
</evidence>
<keyword evidence="8 15" id="KW-0809">Transit peptide</keyword>
<comment type="pathway">
    <text evidence="2">Carbohydrate metabolism; tricarboxylic acid cycle.</text>
</comment>
<dbReference type="GO" id="GO:0046872">
    <property type="term" value="F:metal ion binding"/>
    <property type="evidence" value="ECO:0007669"/>
    <property type="project" value="UniProtKB-KW"/>
</dbReference>
<comment type="subunit">
    <text evidence="4">Component of complex II composed of four subunits: the flavoprotein (FP) SDHA, iron-sulfur protein (IP) SDHB, and a cytochrome b560 composed of SDHC and SDHD.</text>
</comment>
<evidence type="ECO:0000313" key="16">
    <source>
        <dbReference type="EMBL" id="TSX58297.1"/>
    </source>
</evidence>
<dbReference type="Pfam" id="PF05328">
    <property type="entry name" value="CybS"/>
    <property type="match status" value="1"/>
</dbReference>
<dbReference type="EMBL" id="VCAZ01000141">
    <property type="protein sequence ID" value="TSX58297.1"/>
    <property type="molecule type" value="Genomic_DNA"/>
</dbReference>
<reference evidence="16 17" key="1">
    <citation type="journal article" date="2019" name="Genome Biol. Evol.">
        <title>Whole-Genome Sequencing of the Giant Devil Catfish, Bagarius yarrelli.</title>
        <authorList>
            <person name="Jiang W."/>
            <person name="Lv Y."/>
            <person name="Cheng L."/>
            <person name="Yang K."/>
            <person name="Chao B."/>
            <person name="Wang X."/>
            <person name="Li Y."/>
            <person name="Pan X."/>
            <person name="You X."/>
            <person name="Zhang Y."/>
            <person name="Yang J."/>
            <person name="Li J."/>
            <person name="Zhang X."/>
            <person name="Liu S."/>
            <person name="Sun C."/>
            <person name="Yang J."/>
            <person name="Shi Q."/>
        </authorList>
    </citation>
    <scope>NUCLEOTIDE SEQUENCE [LARGE SCALE GENOMIC DNA]</scope>
    <source>
        <strain evidence="16">JWS20170419001</strain>
        <tissue evidence="16">Muscle</tissue>
    </source>
</reference>
<dbReference type="InterPro" id="IPR007992">
    <property type="entry name" value="CybS"/>
</dbReference>
<proteinExistence type="inferred from homology"/>
<dbReference type="GO" id="GO:0006099">
    <property type="term" value="P:tricarboxylic acid cycle"/>
    <property type="evidence" value="ECO:0007669"/>
    <property type="project" value="UniProtKB-KW"/>
</dbReference>
<keyword evidence="16" id="KW-0830">Ubiquinone</keyword>
<dbReference type="GO" id="GO:0048039">
    <property type="term" value="F:ubiquinone binding"/>
    <property type="evidence" value="ECO:0007669"/>
    <property type="project" value="TreeGrafter"/>
</dbReference>
<dbReference type="InterPro" id="IPR034804">
    <property type="entry name" value="SQR/QFR_C/D"/>
</dbReference>
<gene>
    <name evidence="16" type="ORF">Baya_13848</name>
</gene>
<comment type="caution">
    <text evidence="16">The sequence shown here is derived from an EMBL/GenBank/DDBJ whole genome shotgun (WGS) entry which is preliminary data.</text>
</comment>
<comment type="subcellular location">
    <subcellularLocation>
        <location evidence="1 15">Mitochondrion inner membrane</location>
        <topology evidence="1 15">Multi-pass membrane protein</topology>
    </subcellularLocation>
</comment>
<protein>
    <recommendedName>
        <fullName evidence="15">Succinate dehydrogenase [ubiquinone] cytochrome b small subunit</fullName>
    </recommendedName>
</protein>
<evidence type="ECO:0000256" key="3">
    <source>
        <dbReference type="ARBA" id="ARBA00007294"/>
    </source>
</evidence>
<name>A0A556V7E2_BAGYA</name>
<keyword evidence="6" id="KW-0812">Transmembrane</keyword>
<keyword evidence="14" id="KW-0408">Iron</keyword>
<evidence type="ECO:0000256" key="5">
    <source>
        <dbReference type="ARBA" id="ARBA00022448"/>
    </source>
</evidence>
<evidence type="ECO:0000256" key="14">
    <source>
        <dbReference type="PIRSR" id="PIRSR607992-2"/>
    </source>
</evidence>
<keyword evidence="15" id="KW-0816">Tricarboxylic acid cycle</keyword>
<accession>A0A556V7E2</accession>
<dbReference type="AlphaFoldDB" id="A0A556V7E2"/>
<evidence type="ECO:0000256" key="11">
    <source>
        <dbReference type="ARBA" id="ARBA00023136"/>
    </source>
</evidence>
<feature type="binding site" description="axial binding residue" evidence="14">
    <location>
        <position position="133"/>
    </location>
    <ligand>
        <name>heme b</name>
        <dbReference type="ChEBI" id="CHEBI:60344"/>
        <note>ligand shared with SDHC</note>
    </ligand>
    <ligandPart>
        <name>Fe</name>
        <dbReference type="ChEBI" id="CHEBI:18248"/>
    </ligandPart>
</feature>
<organism evidence="16 17">
    <name type="scientific">Bagarius yarrelli</name>
    <name type="common">Goonch</name>
    <name type="synonym">Bagrus yarrelli</name>
    <dbReference type="NCBI Taxonomy" id="175774"/>
    <lineage>
        <taxon>Eukaryota</taxon>
        <taxon>Metazoa</taxon>
        <taxon>Chordata</taxon>
        <taxon>Craniata</taxon>
        <taxon>Vertebrata</taxon>
        <taxon>Euteleostomi</taxon>
        <taxon>Actinopterygii</taxon>
        <taxon>Neopterygii</taxon>
        <taxon>Teleostei</taxon>
        <taxon>Ostariophysi</taxon>
        <taxon>Siluriformes</taxon>
        <taxon>Sisoridae</taxon>
        <taxon>Sisorinae</taxon>
        <taxon>Bagarius</taxon>
    </lineage>
</organism>
<dbReference type="OrthoDB" id="18577at2759"/>
<comment type="similarity">
    <text evidence="3 15">Belongs to the CybS family.</text>
</comment>
<sequence>MLPPIGCLDDRKVLKEEVAASSGVMCKKRGDVRGSRLKDKRVSIKPLLFRSASLIRPLAAHRKHQDPNQSYLLLTAKIHATPSHYAGSGSNAASLHWTAERVLSVVLLSMGPMAYFYPGPVMDYSLAAALTLHGHWGLGQVVTDYVHGESKVKLARAGLFMLSTLTFAGLCYFNYHDVGICKAVALLWSK</sequence>
<feature type="binding site" evidence="13">
    <location>
        <position position="145"/>
    </location>
    <ligand>
        <name>a ubiquinone</name>
        <dbReference type="ChEBI" id="CHEBI:16389"/>
        <note>ligand shared with IP/SDHB</note>
    </ligand>
</feature>
<evidence type="ECO:0000256" key="15">
    <source>
        <dbReference type="RuleBase" id="RU364031"/>
    </source>
</evidence>
<dbReference type="Proteomes" id="UP000319801">
    <property type="component" value="Unassembled WGS sequence"/>
</dbReference>
<keyword evidence="5 15" id="KW-0813">Transport</keyword>
<dbReference type="PANTHER" id="PTHR13337:SF2">
    <property type="entry name" value="SUCCINATE DEHYDROGENASE [UBIQUINONE] CYTOCHROME B SMALL SUBUNIT, MITOCHONDRIAL"/>
    <property type="match status" value="1"/>
</dbReference>
<evidence type="ECO:0000256" key="2">
    <source>
        <dbReference type="ARBA" id="ARBA00005163"/>
    </source>
</evidence>
<evidence type="ECO:0000256" key="1">
    <source>
        <dbReference type="ARBA" id="ARBA00004448"/>
    </source>
</evidence>
<evidence type="ECO:0000256" key="9">
    <source>
        <dbReference type="ARBA" id="ARBA00022989"/>
    </source>
</evidence>
<keyword evidence="7 15" id="KW-0999">Mitochondrion inner membrane</keyword>
<dbReference type="PANTHER" id="PTHR13337">
    <property type="entry name" value="SUCCINATE DEHYDROGENASE"/>
    <property type="match status" value="1"/>
</dbReference>
<keyword evidence="17" id="KW-1185">Reference proteome</keyword>
<evidence type="ECO:0000256" key="13">
    <source>
        <dbReference type="PIRSR" id="PIRSR607992-1"/>
    </source>
</evidence>
<keyword evidence="11 15" id="KW-0472">Membrane</keyword>
<comment type="function">
    <text evidence="12">Membrane-anchoring subunit of succinate dehydrogenase (SDH) that is involved in complex II of the mitochondrial electron transport chain and is responsible for transferring electrons from succinate to ubiquinone (coenzyme Q). SDH also oxidizes malate to the non-canonical enol form of oxaloacetate, enol-oxaloacetate. Enol-oxaloacetate, which is a potent inhibitor of the succinate dehydrogenase activity, is further isomerized into keto-oxaloacetate.</text>
</comment>
<evidence type="ECO:0000256" key="6">
    <source>
        <dbReference type="ARBA" id="ARBA00022692"/>
    </source>
</evidence>